<dbReference type="InterPro" id="IPR018490">
    <property type="entry name" value="cNMP-bd_dom_sf"/>
</dbReference>
<protein>
    <recommendedName>
        <fullName evidence="1">Cyclic nucleotide-binding domain-containing protein</fullName>
    </recommendedName>
</protein>
<dbReference type="EMBL" id="CP054301">
    <property type="protein sequence ID" value="QKK81129.1"/>
    <property type="molecule type" value="Genomic_DNA"/>
</dbReference>
<dbReference type="CDD" id="cd00038">
    <property type="entry name" value="CAP_ED"/>
    <property type="match status" value="1"/>
</dbReference>
<dbReference type="Proteomes" id="UP000509371">
    <property type="component" value="Chromosome"/>
</dbReference>
<reference evidence="2 3" key="1">
    <citation type="submission" date="2020-06" db="EMBL/GenBank/DDBJ databases">
        <authorList>
            <person name="Voronona O.L."/>
            <person name="Aksenova E.I."/>
            <person name="Kunda M.S."/>
            <person name="Semenov A.N."/>
            <person name="Ryzhova N."/>
        </authorList>
    </citation>
    <scope>NUCLEOTIDE SEQUENCE [LARGE SCALE GENOMIC DNA]</scope>
    <source>
        <strain evidence="2 3">MPKMM3633</strain>
    </source>
</reference>
<organism evidence="2 3">
    <name type="scientific">Marinomonas primoryensis</name>
    <dbReference type="NCBI Taxonomy" id="178399"/>
    <lineage>
        <taxon>Bacteria</taxon>
        <taxon>Pseudomonadati</taxon>
        <taxon>Pseudomonadota</taxon>
        <taxon>Gammaproteobacteria</taxon>
        <taxon>Oceanospirillales</taxon>
        <taxon>Oceanospirillaceae</taxon>
        <taxon>Marinomonas</taxon>
    </lineage>
</organism>
<dbReference type="Gene3D" id="2.60.120.10">
    <property type="entry name" value="Jelly Rolls"/>
    <property type="match status" value="1"/>
</dbReference>
<dbReference type="SMART" id="SM00100">
    <property type="entry name" value="cNMP"/>
    <property type="match status" value="1"/>
</dbReference>
<dbReference type="PROSITE" id="PS50042">
    <property type="entry name" value="CNMP_BINDING_3"/>
    <property type="match status" value="1"/>
</dbReference>
<evidence type="ECO:0000313" key="3">
    <source>
        <dbReference type="Proteomes" id="UP000509371"/>
    </source>
</evidence>
<feature type="domain" description="Cyclic nucleotide-binding" evidence="1">
    <location>
        <begin position="1"/>
        <end position="66"/>
    </location>
</feature>
<gene>
    <name evidence="2" type="ORF">MP3633_2402</name>
</gene>
<proteinExistence type="predicted"/>
<accession>A0A859D2X4</accession>
<dbReference type="AlphaFoldDB" id="A0A859D2X4"/>
<evidence type="ECO:0000313" key="2">
    <source>
        <dbReference type="EMBL" id="QKK81129.1"/>
    </source>
</evidence>
<evidence type="ECO:0000259" key="1">
    <source>
        <dbReference type="PROSITE" id="PS50042"/>
    </source>
</evidence>
<dbReference type="Pfam" id="PF00027">
    <property type="entry name" value="cNMP_binding"/>
    <property type="match status" value="1"/>
</dbReference>
<name>A0A859D2X4_9GAMM</name>
<sequence>MNFYELLQREGIAIEKESGEHLFRQGETDTSLYLINSGLLKAYYLSDDGKESIKSFLSNKDIIGSLTSAHASGLCSFSLLCLELTTVTKIPFDVIREHSRRDVNIANEMLDVLLQFSMKKEKREYEFLCLSAEERFSLLIKSRPNILNNITQNDLARYLGVTPVGLSRIKKRVEDKTKPHK</sequence>
<dbReference type="SUPFAM" id="SSF51206">
    <property type="entry name" value="cAMP-binding domain-like"/>
    <property type="match status" value="1"/>
</dbReference>
<dbReference type="InterPro" id="IPR000595">
    <property type="entry name" value="cNMP-bd_dom"/>
</dbReference>
<dbReference type="RefSeq" id="WP_176335694.1">
    <property type="nucleotide sequence ID" value="NZ_BAAAEF010000014.1"/>
</dbReference>
<dbReference type="InterPro" id="IPR014710">
    <property type="entry name" value="RmlC-like_jellyroll"/>
</dbReference>
<dbReference type="KEGG" id="mpri:MP3633_2402"/>